<evidence type="ECO:0000313" key="3">
    <source>
        <dbReference type="Proteomes" id="UP000215405"/>
    </source>
</evidence>
<sequence>MPPSIGEQLRATFDLAVRRHEAKVLTDPRDWARVTDITNRHRTAREDIERLYLEEYDQRVERALADINDEGANKTYDHPVPEGADDAASGETGTVQARRRVKQEHEQTLLQIDRTEEAEIADLLDDARSRNAVKDVARDHFYDVADRRKLPDRRAPNRS</sequence>
<accession>A0A231V1H1</accession>
<gene>
    <name evidence="2" type="ORF">B7H23_03375</name>
</gene>
<keyword evidence="3" id="KW-1185">Reference proteome</keyword>
<evidence type="ECO:0000313" key="2">
    <source>
        <dbReference type="EMBL" id="OXT01990.1"/>
    </source>
</evidence>
<dbReference type="RefSeq" id="WP_094075956.1">
    <property type="nucleotide sequence ID" value="NZ_NBYO01000001.1"/>
</dbReference>
<feature type="compositionally biased region" description="Basic and acidic residues" evidence="1">
    <location>
        <begin position="71"/>
        <end position="80"/>
    </location>
</feature>
<evidence type="ECO:0000256" key="1">
    <source>
        <dbReference type="SAM" id="MobiDB-lite"/>
    </source>
</evidence>
<comment type="caution">
    <text evidence="2">The sequence shown here is derived from an EMBL/GenBank/DDBJ whole genome shotgun (WGS) entry which is preliminary data.</text>
</comment>
<proteinExistence type="predicted"/>
<reference evidence="3" key="1">
    <citation type="journal article" date="2017" name="Int. J. Syst. Evol. Microbiol.">
        <title>Notoacmeibacter marinus gen. nov., sp. nov., isolated from the gut of a limpet and proposal of Notoacmeibacteraceae fam. nov. in the order Rhizobiales of the class Alphaproteobacteria.</title>
        <authorList>
            <person name="Huang Z."/>
            <person name="Guo F."/>
            <person name="Lai Q."/>
        </authorList>
    </citation>
    <scope>NUCLEOTIDE SEQUENCE [LARGE SCALE GENOMIC DNA]</scope>
    <source>
        <strain evidence="3">XMTR2A4</strain>
    </source>
</reference>
<dbReference type="Proteomes" id="UP000215405">
    <property type="component" value="Unassembled WGS sequence"/>
</dbReference>
<dbReference type="EMBL" id="NBYO01000001">
    <property type="protein sequence ID" value="OXT01990.1"/>
    <property type="molecule type" value="Genomic_DNA"/>
</dbReference>
<organism evidence="2 3">
    <name type="scientific">Notoacmeibacter marinus</name>
    <dbReference type="NCBI Taxonomy" id="1876515"/>
    <lineage>
        <taxon>Bacteria</taxon>
        <taxon>Pseudomonadati</taxon>
        <taxon>Pseudomonadota</taxon>
        <taxon>Alphaproteobacteria</taxon>
        <taxon>Hyphomicrobiales</taxon>
        <taxon>Notoacmeibacteraceae</taxon>
        <taxon>Notoacmeibacter</taxon>
    </lineage>
</organism>
<feature type="region of interest" description="Disordered" evidence="1">
    <location>
        <begin position="70"/>
        <end position="107"/>
    </location>
</feature>
<dbReference type="AlphaFoldDB" id="A0A231V1H1"/>
<name>A0A231V1H1_9HYPH</name>
<protein>
    <submittedName>
        <fullName evidence="2">Uncharacterized protein</fullName>
    </submittedName>
</protein>